<dbReference type="AlphaFoldDB" id="A0AAE3K707"/>
<protein>
    <submittedName>
        <fullName evidence="2">Uncharacterized protein</fullName>
    </submittedName>
</protein>
<dbReference type="RefSeq" id="WP_174652899.1">
    <property type="nucleotide sequence ID" value="NZ_JAKRVX010000001.1"/>
</dbReference>
<keyword evidence="1" id="KW-1133">Transmembrane helix</keyword>
<name>A0AAE3K707_9EURY</name>
<gene>
    <name evidence="2" type="ORF">AArcSt2_01250</name>
</gene>
<dbReference type="Proteomes" id="UP001203207">
    <property type="component" value="Unassembled WGS sequence"/>
</dbReference>
<dbReference type="EMBL" id="JAKRVX010000001">
    <property type="protein sequence ID" value="MCL9815563.1"/>
    <property type="molecule type" value="Genomic_DNA"/>
</dbReference>
<sequence>MPGSIVESLYTMDTRAMSGISTVLMLLIALSLAVVVGLFVITTEGPIGSTGFVMPF</sequence>
<proteinExistence type="predicted"/>
<evidence type="ECO:0000313" key="3">
    <source>
        <dbReference type="Proteomes" id="UP001203207"/>
    </source>
</evidence>
<keyword evidence="3" id="KW-1185">Reference proteome</keyword>
<reference evidence="2" key="1">
    <citation type="journal article" date="2022" name="Syst. Appl. Microbiol.">
        <title>Natronocalculus amylovorans gen. nov., sp. nov., and Natranaeroarchaeum aerophilus sp. nov., dominant culturable amylolytic natronoarchaea from hypersaline soda lakes in southwestern Siberia.</title>
        <authorList>
            <person name="Sorokin D.Y."/>
            <person name="Elcheninov A.G."/>
            <person name="Khizhniak T.V."/>
            <person name="Koenen M."/>
            <person name="Bale N.J."/>
            <person name="Damste J.S.S."/>
            <person name="Kublanov I.V."/>
        </authorList>
    </citation>
    <scope>NUCLEOTIDE SEQUENCE</scope>
    <source>
        <strain evidence="2">AArc-St2</strain>
    </source>
</reference>
<feature type="transmembrane region" description="Helical" evidence="1">
    <location>
        <begin position="20"/>
        <end position="41"/>
    </location>
</feature>
<evidence type="ECO:0000256" key="1">
    <source>
        <dbReference type="SAM" id="Phobius"/>
    </source>
</evidence>
<organism evidence="2 3">
    <name type="scientific">Natronocalculus amylovorans</name>
    <dbReference type="NCBI Taxonomy" id="2917812"/>
    <lineage>
        <taxon>Archaea</taxon>
        <taxon>Methanobacteriati</taxon>
        <taxon>Methanobacteriota</taxon>
        <taxon>Stenosarchaea group</taxon>
        <taxon>Halobacteria</taxon>
        <taxon>Halobacteriales</taxon>
        <taxon>Haloferacaceae</taxon>
        <taxon>Natronocalculus</taxon>
    </lineage>
</organism>
<keyword evidence="1" id="KW-0812">Transmembrane</keyword>
<accession>A0AAE3K707</accession>
<keyword evidence="1" id="KW-0472">Membrane</keyword>
<reference evidence="2" key="2">
    <citation type="submission" date="2022-02" db="EMBL/GenBank/DDBJ databases">
        <authorList>
            <person name="Elcheninov A.G."/>
            <person name="Sorokin D.Y."/>
            <person name="Kublanov I.V."/>
        </authorList>
    </citation>
    <scope>NUCLEOTIDE SEQUENCE</scope>
    <source>
        <strain evidence="2">AArc-St2</strain>
    </source>
</reference>
<comment type="caution">
    <text evidence="2">The sequence shown here is derived from an EMBL/GenBank/DDBJ whole genome shotgun (WGS) entry which is preliminary data.</text>
</comment>
<evidence type="ECO:0000313" key="2">
    <source>
        <dbReference type="EMBL" id="MCL9815563.1"/>
    </source>
</evidence>